<dbReference type="GO" id="GO:0005634">
    <property type="term" value="C:nucleus"/>
    <property type="evidence" value="ECO:0007669"/>
    <property type="project" value="UniProtKB-SubCell"/>
</dbReference>
<feature type="compositionally biased region" description="Basic and acidic residues" evidence="5">
    <location>
        <begin position="409"/>
        <end position="426"/>
    </location>
</feature>
<sequence length="520" mass="55751">MREGASTVSSPTGAPQVCPQVATVDTVTGPVRMHISGRPSVSALDGVQRSLSRLSSDSATTRVRYSHGARWSFISGRSCRDQVGPHSGEKKSSAMPGSPVEVQVHSRLASSSMSPLPPINPCGPQPASFSSATLANGLNHSPPTLSGVPSPPQRYSNGPSSFSSSSLGNQPLPATCGARQLSKLKRFLTTLQQFGSDISAEIGESVRSLVLALVNSTVTIEEFHSRLQEATNFPLRPFVIPFLKISVELLTVAPPVVRQLADSICVEMLAVGGGSGHNDVPGSHPMQCCWIHSEAPPSDQHCRLAKQRQRMEAYGALPCMSKESERSGSARTRVPSRERLGLALCVGCDKSPGSLSQANLPLLQKELLHCARAAKQTPAQYLSQHEQLLLGSKLVPSLDSSEVLLDSSESAKRHSPDRAKEGDFHKRPVGHLEPPAKRVCTISPAPRHSPALALPLPTGTPLHPAPPPLQQHVLEDVAVPHLRRERKERPQPPGKTLLFLREAADRFIHVIARAFISVSV</sequence>
<evidence type="ECO:0000259" key="6">
    <source>
        <dbReference type="PROSITE" id="PS51119"/>
    </source>
</evidence>
<dbReference type="AlphaFoldDB" id="A0A0N8JXF3"/>
<feature type="compositionally biased region" description="Polar residues" evidence="5">
    <location>
        <begin position="127"/>
        <end position="144"/>
    </location>
</feature>
<keyword evidence="3" id="KW-0804">Transcription</keyword>
<organism evidence="7 8">
    <name type="scientific">Scleropages formosus</name>
    <name type="common">Asian bonytongue</name>
    <name type="synonym">Osteoglossum formosum</name>
    <dbReference type="NCBI Taxonomy" id="113540"/>
    <lineage>
        <taxon>Eukaryota</taxon>
        <taxon>Metazoa</taxon>
        <taxon>Chordata</taxon>
        <taxon>Craniata</taxon>
        <taxon>Vertebrata</taxon>
        <taxon>Euteleostomi</taxon>
        <taxon>Actinopterygii</taxon>
        <taxon>Neopterygii</taxon>
        <taxon>Teleostei</taxon>
        <taxon>Osteoglossocephala</taxon>
        <taxon>Osteoglossomorpha</taxon>
        <taxon>Osteoglossiformes</taxon>
        <taxon>Osteoglossidae</taxon>
        <taxon>Scleropages</taxon>
    </lineage>
</organism>
<evidence type="ECO:0000313" key="7">
    <source>
        <dbReference type="EMBL" id="KPP63577.1"/>
    </source>
</evidence>
<evidence type="ECO:0000256" key="2">
    <source>
        <dbReference type="ARBA" id="ARBA00023015"/>
    </source>
</evidence>
<evidence type="ECO:0000256" key="5">
    <source>
        <dbReference type="SAM" id="MobiDB-lite"/>
    </source>
</evidence>
<name>A0A0N8JXF3_SCLFO</name>
<protein>
    <recommendedName>
        <fullName evidence="6">TAFH domain-containing protein</fullName>
    </recommendedName>
</protein>
<reference evidence="7 8" key="1">
    <citation type="submission" date="2015-08" db="EMBL/GenBank/DDBJ databases">
        <title>The genome of the Asian arowana (Scleropages formosus).</title>
        <authorList>
            <person name="Tan M.H."/>
            <person name="Gan H.M."/>
            <person name="Croft L.J."/>
            <person name="Austin C.M."/>
        </authorList>
    </citation>
    <scope>NUCLEOTIDE SEQUENCE [LARGE SCALE GENOMIC DNA]</scope>
    <source>
        <strain evidence="7">Aro1</strain>
    </source>
</reference>
<accession>A0A0N8JXF3</accession>
<dbReference type="GO" id="GO:0003714">
    <property type="term" value="F:transcription corepressor activity"/>
    <property type="evidence" value="ECO:0007669"/>
    <property type="project" value="InterPro"/>
</dbReference>
<keyword evidence="2" id="KW-0805">Transcription regulation</keyword>
<evidence type="ECO:0000313" key="8">
    <source>
        <dbReference type="Proteomes" id="UP000034805"/>
    </source>
</evidence>
<dbReference type="Pfam" id="PF07531">
    <property type="entry name" value="TAFH"/>
    <property type="match status" value="1"/>
</dbReference>
<dbReference type="PANTHER" id="PTHR10379:SF13">
    <property type="entry name" value="PROTEIN CBFA2T2"/>
    <property type="match status" value="1"/>
</dbReference>
<dbReference type="InterPro" id="IPR037249">
    <property type="entry name" value="TAFH/NHR1_dom_sf"/>
</dbReference>
<dbReference type="SMART" id="SM00549">
    <property type="entry name" value="TAFH"/>
    <property type="match status" value="1"/>
</dbReference>
<comment type="caution">
    <text evidence="7">The sequence shown here is derived from an EMBL/GenBank/DDBJ whole genome shotgun (WGS) entry which is preliminary data.</text>
</comment>
<dbReference type="GO" id="GO:0006351">
    <property type="term" value="P:DNA-templated transcription"/>
    <property type="evidence" value="ECO:0007669"/>
    <property type="project" value="InterPro"/>
</dbReference>
<dbReference type="PANTHER" id="PTHR10379">
    <property type="entry name" value="MTG8 ETO EIGHT TWENTY ONE PROTEIN"/>
    <property type="match status" value="1"/>
</dbReference>
<evidence type="ECO:0000256" key="3">
    <source>
        <dbReference type="ARBA" id="ARBA00023163"/>
    </source>
</evidence>
<dbReference type="InterPro" id="IPR003894">
    <property type="entry name" value="TAFH_NHR1"/>
</dbReference>
<feature type="region of interest" description="Disordered" evidence="5">
    <location>
        <begin position="78"/>
        <end position="169"/>
    </location>
</feature>
<dbReference type="EMBL" id="JARO02007779">
    <property type="protein sequence ID" value="KPP63577.1"/>
    <property type="molecule type" value="Genomic_DNA"/>
</dbReference>
<feature type="compositionally biased region" description="Pro residues" evidence="5">
    <location>
        <begin position="115"/>
        <end position="124"/>
    </location>
</feature>
<gene>
    <name evidence="7" type="ORF">Z043_118154</name>
</gene>
<comment type="subcellular location">
    <subcellularLocation>
        <location evidence="1">Nucleus</location>
    </subcellularLocation>
</comment>
<dbReference type="Gene3D" id="1.20.120.1110">
    <property type="entry name" value="TAFH/NHR1 domain"/>
    <property type="match status" value="2"/>
</dbReference>
<keyword evidence="4" id="KW-0539">Nucleus</keyword>
<dbReference type="PROSITE" id="PS51119">
    <property type="entry name" value="TAFH"/>
    <property type="match status" value="1"/>
</dbReference>
<feature type="region of interest" description="Disordered" evidence="5">
    <location>
        <begin position="405"/>
        <end position="430"/>
    </location>
</feature>
<dbReference type="Proteomes" id="UP000034805">
    <property type="component" value="Unassembled WGS sequence"/>
</dbReference>
<proteinExistence type="predicted"/>
<evidence type="ECO:0000256" key="4">
    <source>
        <dbReference type="ARBA" id="ARBA00023242"/>
    </source>
</evidence>
<evidence type="ECO:0000256" key="1">
    <source>
        <dbReference type="ARBA" id="ARBA00004123"/>
    </source>
</evidence>
<dbReference type="InterPro" id="IPR013289">
    <property type="entry name" value="CBFA2T1/2/3"/>
</dbReference>
<dbReference type="SUPFAM" id="SSF158553">
    <property type="entry name" value="TAFH domain-like"/>
    <property type="match status" value="2"/>
</dbReference>
<feature type="domain" description="TAFH" evidence="6">
    <location>
        <begin position="178"/>
        <end position="273"/>
    </location>
</feature>